<comment type="caution">
    <text evidence="2">The sequence shown here is derived from an EMBL/GenBank/DDBJ whole genome shotgun (WGS) entry which is preliminary data.</text>
</comment>
<dbReference type="EMBL" id="PDZR01000003">
    <property type="protein sequence ID" value="PNG27053.1"/>
    <property type="molecule type" value="Genomic_DNA"/>
</dbReference>
<evidence type="ECO:0000256" key="1">
    <source>
        <dbReference type="SAM" id="SignalP"/>
    </source>
</evidence>
<feature type="signal peptide" evidence="1">
    <location>
        <begin position="1"/>
        <end position="27"/>
    </location>
</feature>
<gene>
    <name evidence="2" type="ORF">CR492_04970</name>
</gene>
<accession>A0A2J7TJW7</accession>
<keyword evidence="1" id="KW-0732">Signal</keyword>
<evidence type="ECO:0008006" key="4">
    <source>
        <dbReference type="Google" id="ProtNLM"/>
    </source>
</evidence>
<reference evidence="2 3" key="1">
    <citation type="submission" date="2017-10" db="EMBL/GenBank/DDBJ databases">
        <title>Genome announcement of Methylocella silvestris TVC from permafrost.</title>
        <authorList>
            <person name="Wang J."/>
            <person name="Geng K."/>
            <person name="Ul-Haque F."/>
            <person name="Crombie A.T."/>
            <person name="Street L.E."/>
            <person name="Wookey P.A."/>
            <person name="Murrell J.C."/>
            <person name="Pratscher J."/>
        </authorList>
    </citation>
    <scope>NUCLEOTIDE SEQUENCE [LARGE SCALE GENOMIC DNA]</scope>
    <source>
        <strain evidence="2 3">TVC</strain>
    </source>
</reference>
<dbReference type="RefSeq" id="WP_102842642.1">
    <property type="nucleotide sequence ID" value="NZ_PDZR01000003.1"/>
</dbReference>
<organism evidence="2 3">
    <name type="scientific">Methylocella silvestris</name>
    <dbReference type="NCBI Taxonomy" id="199596"/>
    <lineage>
        <taxon>Bacteria</taxon>
        <taxon>Pseudomonadati</taxon>
        <taxon>Pseudomonadota</taxon>
        <taxon>Alphaproteobacteria</taxon>
        <taxon>Hyphomicrobiales</taxon>
        <taxon>Beijerinckiaceae</taxon>
        <taxon>Methylocella</taxon>
    </lineage>
</organism>
<evidence type="ECO:0000313" key="2">
    <source>
        <dbReference type="EMBL" id="PNG27053.1"/>
    </source>
</evidence>
<evidence type="ECO:0000313" key="3">
    <source>
        <dbReference type="Proteomes" id="UP000236286"/>
    </source>
</evidence>
<feature type="chain" id="PRO_5014405520" description="SMP-30/Gluconolactonase/LRE-like region domain-containing protein" evidence="1">
    <location>
        <begin position="28"/>
        <end position="326"/>
    </location>
</feature>
<protein>
    <recommendedName>
        <fullName evidence="4">SMP-30/Gluconolactonase/LRE-like region domain-containing protein</fullName>
    </recommendedName>
</protein>
<name>A0A2J7TJW7_METSI</name>
<dbReference type="Gene3D" id="2.120.10.30">
    <property type="entry name" value="TolB, C-terminal domain"/>
    <property type="match status" value="1"/>
</dbReference>
<dbReference type="SUPFAM" id="SSF63829">
    <property type="entry name" value="Calcium-dependent phosphotriesterase"/>
    <property type="match status" value="1"/>
</dbReference>
<dbReference type="Proteomes" id="UP000236286">
    <property type="component" value="Unassembled WGS sequence"/>
</dbReference>
<proteinExistence type="predicted"/>
<sequence>MGQKHSSRRALSLAFILIIGRPLPAPAAPATIDLPGADAYPESITSKSDGTLFVGSVARGGVMRIPQEAGQAEPFIEPGAFGSRSIFGVLADDASNTLWVCSNDASMLNTPGPSKVEGSFLKGFDLTTGAPKSSARLPGEHTLCNDIAIGPGGAIYVTNTFAPEILKLDRARNRLDVWLRDPVFEPPKNGGGLDGIAFDGDGNLYVNTFTPGELFRIDVKGGAPVKITRLTTSRPLTTPDALRRLDQSHFLMIEGDGKLDRVTVSGDSATIETIAVGFGAPTSVTQVGDTAFVTDGQLPGLFSGSGESPKLPFRIYAAPLSPPRAD</sequence>
<dbReference type="OrthoDB" id="517707at2"/>
<dbReference type="AlphaFoldDB" id="A0A2J7TJW7"/>
<dbReference type="InterPro" id="IPR011042">
    <property type="entry name" value="6-blade_b-propeller_TolB-like"/>
</dbReference>